<evidence type="ECO:0000313" key="2">
    <source>
        <dbReference type="Proteomes" id="UP000241247"/>
    </source>
</evidence>
<dbReference type="Pfam" id="PF04268">
    <property type="entry name" value="SoxG"/>
    <property type="match status" value="1"/>
</dbReference>
<dbReference type="Gene3D" id="3.30.1360.120">
    <property type="entry name" value="Probable tRNA modification gtpase trme, domain 1"/>
    <property type="match status" value="1"/>
</dbReference>
<dbReference type="Proteomes" id="UP000241247">
    <property type="component" value="Unassembled WGS sequence"/>
</dbReference>
<dbReference type="Gene3D" id="3.30.70.1520">
    <property type="entry name" value="Heterotetrameric sarcosine oxidase"/>
    <property type="match status" value="1"/>
</dbReference>
<dbReference type="SUPFAM" id="SSF103025">
    <property type="entry name" value="Folate-binding domain"/>
    <property type="match status" value="1"/>
</dbReference>
<evidence type="ECO:0000313" key="1">
    <source>
        <dbReference type="EMBL" id="PTM93577.1"/>
    </source>
</evidence>
<dbReference type="AlphaFoldDB" id="A0A2T5B3M5"/>
<organism evidence="1 2">
    <name type="scientific">Mycoplana dimorpha</name>
    <dbReference type="NCBI Taxonomy" id="28320"/>
    <lineage>
        <taxon>Bacteria</taxon>
        <taxon>Pseudomonadati</taxon>
        <taxon>Pseudomonadota</taxon>
        <taxon>Alphaproteobacteria</taxon>
        <taxon>Hyphomicrobiales</taxon>
        <taxon>Rhizobiaceae</taxon>
        <taxon>Mycoplana</taxon>
    </lineage>
</organism>
<dbReference type="RefSeq" id="WP_108003896.1">
    <property type="nucleotide sequence ID" value="NZ_JBHEEX010000005.1"/>
</dbReference>
<keyword evidence="2" id="KW-1185">Reference proteome</keyword>
<name>A0A2T5B3M5_MYCDI</name>
<dbReference type="EMBL" id="PZZZ01000006">
    <property type="protein sequence ID" value="PTM93577.1"/>
    <property type="molecule type" value="Genomic_DNA"/>
</dbReference>
<accession>A0A2T5B3M5</accession>
<dbReference type="InterPro" id="IPR027266">
    <property type="entry name" value="TrmE/GcvT-like"/>
</dbReference>
<proteinExistence type="predicted"/>
<dbReference type="OrthoDB" id="8098081at2"/>
<comment type="caution">
    <text evidence="1">The sequence shown here is derived from an EMBL/GenBank/DDBJ whole genome shotgun (WGS) entry which is preliminary data.</text>
</comment>
<protein>
    <submittedName>
        <fullName evidence="1">N-methylglutamate dehydrogenase subunit D</fullName>
    </submittedName>
</protein>
<gene>
    <name evidence="1" type="ORF">C7449_106263</name>
</gene>
<dbReference type="InterPro" id="IPR007375">
    <property type="entry name" value="SoxG"/>
</dbReference>
<reference evidence="1 2" key="1">
    <citation type="submission" date="2018-04" db="EMBL/GenBank/DDBJ databases">
        <title>Genomic Encyclopedia of Type Strains, Phase IV (KMG-IV): sequencing the most valuable type-strain genomes for metagenomic binning, comparative biology and taxonomic classification.</title>
        <authorList>
            <person name="Goeker M."/>
        </authorList>
    </citation>
    <scope>NUCLEOTIDE SEQUENCE [LARGE SCALE GENOMIC DNA]</scope>
    <source>
        <strain evidence="1 2">DSM 7138</strain>
    </source>
</reference>
<sequence>MADFTWTATSPLQHATRPRRHGAAVQQSGIVLSEVLDFSLVLILARRGQWSATAKAAKEFFGAEAPAKPLAVRGKTTTLFWSGADQFYALFPRVPAAQPLDGMREPFAAKASLSDQSDGRCLIQISGPKVRAMLAKLSSLDLDGSVFPVGAAAATSIDHSGVNLWRDTDAADGSPVYNVLVFTSFADSIWHTILDSSAEYGVEVVRPHALDEKPSS</sequence>